<dbReference type="PRINTS" id="PR00723">
    <property type="entry name" value="SUBTILISIN"/>
</dbReference>
<accession>A0A0F9EF62</accession>
<dbReference type="AlphaFoldDB" id="A0A0F9EF62"/>
<keyword evidence="3" id="KW-0720">Serine protease</keyword>
<dbReference type="InterPro" id="IPR023828">
    <property type="entry name" value="Peptidase_S8_Ser-AS"/>
</dbReference>
<proteinExistence type="predicted"/>
<comment type="caution">
    <text evidence="6">The sequence shown here is derived from an EMBL/GenBank/DDBJ whole genome shotgun (WGS) entry which is preliminary data.</text>
</comment>
<dbReference type="PROSITE" id="PS00138">
    <property type="entry name" value="SUBTILASE_SER"/>
    <property type="match status" value="1"/>
</dbReference>
<dbReference type="InterPro" id="IPR036852">
    <property type="entry name" value="Peptidase_S8/S53_dom_sf"/>
</dbReference>
<feature type="non-terminal residue" evidence="6">
    <location>
        <position position="1"/>
    </location>
</feature>
<dbReference type="GO" id="GO:0006508">
    <property type="term" value="P:proteolysis"/>
    <property type="evidence" value="ECO:0007669"/>
    <property type="project" value="UniProtKB-KW"/>
</dbReference>
<name>A0A0F9EF62_9ZZZZ</name>
<keyword evidence="1" id="KW-0645">Protease</keyword>
<dbReference type="SUPFAM" id="SSF52743">
    <property type="entry name" value="Subtilisin-like"/>
    <property type="match status" value="1"/>
</dbReference>
<reference evidence="6" key="1">
    <citation type="journal article" date="2015" name="Nature">
        <title>Complex archaea that bridge the gap between prokaryotes and eukaryotes.</title>
        <authorList>
            <person name="Spang A."/>
            <person name="Saw J.H."/>
            <person name="Jorgensen S.L."/>
            <person name="Zaremba-Niedzwiedzka K."/>
            <person name="Martijn J."/>
            <person name="Lind A.E."/>
            <person name="van Eijk R."/>
            <person name="Schleper C."/>
            <person name="Guy L."/>
            <person name="Ettema T.J."/>
        </authorList>
    </citation>
    <scope>NUCLEOTIDE SEQUENCE</scope>
</reference>
<organism evidence="6">
    <name type="scientific">marine sediment metagenome</name>
    <dbReference type="NCBI Taxonomy" id="412755"/>
    <lineage>
        <taxon>unclassified sequences</taxon>
        <taxon>metagenomes</taxon>
        <taxon>ecological metagenomes</taxon>
    </lineage>
</organism>
<dbReference type="Pfam" id="PF00082">
    <property type="entry name" value="Peptidase_S8"/>
    <property type="match status" value="1"/>
</dbReference>
<evidence type="ECO:0000256" key="2">
    <source>
        <dbReference type="ARBA" id="ARBA00022801"/>
    </source>
</evidence>
<evidence type="ECO:0000313" key="6">
    <source>
        <dbReference type="EMBL" id="KKL22638.1"/>
    </source>
</evidence>
<evidence type="ECO:0000256" key="1">
    <source>
        <dbReference type="ARBA" id="ARBA00022670"/>
    </source>
</evidence>
<evidence type="ECO:0000256" key="3">
    <source>
        <dbReference type="ARBA" id="ARBA00022825"/>
    </source>
</evidence>
<feature type="region of interest" description="Disordered" evidence="4">
    <location>
        <begin position="500"/>
        <end position="522"/>
    </location>
</feature>
<dbReference type="InterPro" id="IPR015500">
    <property type="entry name" value="Peptidase_S8_subtilisin-rel"/>
</dbReference>
<dbReference type="GO" id="GO:0004252">
    <property type="term" value="F:serine-type endopeptidase activity"/>
    <property type="evidence" value="ECO:0007669"/>
    <property type="project" value="InterPro"/>
</dbReference>
<feature type="non-terminal residue" evidence="6">
    <location>
        <position position="522"/>
    </location>
</feature>
<gene>
    <name evidence="6" type="ORF">LCGC14_2433440</name>
</gene>
<feature type="compositionally biased region" description="Acidic residues" evidence="4">
    <location>
        <begin position="513"/>
        <end position="522"/>
    </location>
</feature>
<sequence length="522" mass="53163">GSVTTEGDSILGADLVRSAVGVDGTGVSIGVISDGVGGLAASQASADLPAVNTATCNVIPGSDPTLSGAEGTAMLEIVHDLAPGAELWFGHFGFPGTSLAFNAAVDCLAANTDVVVDDIGWFNVGSYDGTSIVSANTSTELNRASNPIRAYATSVGNQAGSHYQEPFVDSGFDLDVGGGPLWDFHRFQATGNTSDAGLAMPCDLDSPSILCTDSVLVADGGFVVVFLQWNDPFGGSNNDYDLFLFDFVEDDPLVAVGWDVQDGTQDPAEWVGWANDSGQDRWFDVVIGNHLGTAASRTFDMFVICDGCALLPNDAIHNFNTQRSSVPNQSDAGGGVISAGAINASDPGNDTIAFYSSRGPTNDNRVKPDITGIDCVTVTGAGGFGSPFCGTSAAAPHIAGIAALLLECSPGLLAGEPGDSPQGDRTSLRDALLNNAVDLAPAGVDNTYGYGRADAEAAAAAAGCSAAFVIGDVDCDDDVEAVDALFILQNVAGLRGSSSDCPPPTASLFEGAADADCDEDVD</sequence>
<dbReference type="InterPro" id="IPR000209">
    <property type="entry name" value="Peptidase_S8/S53_dom"/>
</dbReference>
<keyword evidence="2" id="KW-0378">Hydrolase</keyword>
<feature type="domain" description="Peptidase S8/S53" evidence="5">
    <location>
        <begin position="323"/>
        <end position="451"/>
    </location>
</feature>
<evidence type="ECO:0000259" key="5">
    <source>
        <dbReference type="Pfam" id="PF00082"/>
    </source>
</evidence>
<evidence type="ECO:0000256" key="4">
    <source>
        <dbReference type="SAM" id="MobiDB-lite"/>
    </source>
</evidence>
<dbReference type="EMBL" id="LAZR01037276">
    <property type="protein sequence ID" value="KKL22638.1"/>
    <property type="molecule type" value="Genomic_DNA"/>
</dbReference>
<protein>
    <recommendedName>
        <fullName evidence="5">Peptidase S8/S53 domain-containing protein</fullName>
    </recommendedName>
</protein>
<dbReference type="Gene3D" id="3.40.50.200">
    <property type="entry name" value="Peptidase S8/S53 domain"/>
    <property type="match status" value="1"/>
</dbReference>